<comment type="caution">
    <text evidence="2">The sequence shown here is derived from an EMBL/GenBank/DDBJ whole genome shotgun (WGS) entry which is preliminary data.</text>
</comment>
<feature type="compositionally biased region" description="Acidic residues" evidence="1">
    <location>
        <begin position="187"/>
        <end position="196"/>
    </location>
</feature>
<name>A0AAD5KDC7_9CRUS</name>
<keyword evidence="4" id="KW-1185">Reference proteome</keyword>
<evidence type="ECO:0000256" key="1">
    <source>
        <dbReference type="SAM" id="MobiDB-lite"/>
    </source>
</evidence>
<dbReference type="PANTHER" id="PTHR46704">
    <property type="entry name" value="CXC DOMAIN-CONTAINING PROTEIN-RELATED"/>
    <property type="match status" value="1"/>
</dbReference>
<reference evidence="2" key="1">
    <citation type="submission" date="2022-05" db="EMBL/GenBank/DDBJ databases">
        <title>A multi-omics perspective on studying reproductive biology in Daphnia sinensis.</title>
        <authorList>
            <person name="Jia J."/>
        </authorList>
    </citation>
    <scope>NUCLEOTIDE SEQUENCE</scope>
    <source>
        <strain evidence="2">WSL</strain>
    </source>
</reference>
<protein>
    <submittedName>
        <fullName evidence="2">Uncharacterized protein</fullName>
    </submittedName>
</protein>
<feature type="region of interest" description="Disordered" evidence="1">
    <location>
        <begin position="185"/>
        <end position="215"/>
    </location>
</feature>
<sequence>MLVHVASIPCPATVVIRTSDTDVLVIALGNSSKFPDCQLYLEVGHKRNNTLRFIDITSLSMKLGSTLCKALSGFHAFTGSDYTPAFSYKGKVRPLKILEKNDKYMEAFGLLGSSESLSTALVSDIEEFVCEIANCICSIWNHANEKKPSIFNPEKNGWILRDNKFTPNWFIGELTPPTLQDMLAPEEVIDSEDDEDTTSHCEENEFDGDSTFEDE</sequence>
<evidence type="ECO:0000313" key="3">
    <source>
        <dbReference type="EMBL" id="KAI9550802.1"/>
    </source>
</evidence>
<dbReference type="EMBL" id="WJBH02000302">
    <property type="protein sequence ID" value="KAI9549414.1"/>
    <property type="molecule type" value="Genomic_DNA"/>
</dbReference>
<dbReference type="Proteomes" id="UP000820818">
    <property type="component" value="Unassembled WGS sequence"/>
</dbReference>
<organism evidence="2 4">
    <name type="scientific">Daphnia sinensis</name>
    <dbReference type="NCBI Taxonomy" id="1820382"/>
    <lineage>
        <taxon>Eukaryota</taxon>
        <taxon>Metazoa</taxon>
        <taxon>Ecdysozoa</taxon>
        <taxon>Arthropoda</taxon>
        <taxon>Crustacea</taxon>
        <taxon>Branchiopoda</taxon>
        <taxon>Diplostraca</taxon>
        <taxon>Cladocera</taxon>
        <taxon>Anomopoda</taxon>
        <taxon>Daphniidae</taxon>
        <taxon>Daphnia</taxon>
        <taxon>Daphnia similis group</taxon>
    </lineage>
</organism>
<gene>
    <name evidence="2" type="ORF">GHT06_004461</name>
    <name evidence="3" type="ORF">GHT06_005072</name>
</gene>
<evidence type="ECO:0000313" key="4">
    <source>
        <dbReference type="Proteomes" id="UP000820818"/>
    </source>
</evidence>
<dbReference type="AlphaFoldDB" id="A0AAD5KDC7"/>
<accession>A0AAD5KDC7</accession>
<evidence type="ECO:0000313" key="2">
    <source>
        <dbReference type="EMBL" id="KAI9549414.1"/>
    </source>
</evidence>
<dbReference type="PANTHER" id="PTHR46704:SF9">
    <property type="entry name" value="BHLH DOMAIN-CONTAINING PROTEIN"/>
    <property type="match status" value="1"/>
</dbReference>
<feature type="compositionally biased region" description="Acidic residues" evidence="1">
    <location>
        <begin position="204"/>
        <end position="215"/>
    </location>
</feature>
<dbReference type="EMBL" id="WJBH02000082">
    <property type="protein sequence ID" value="KAI9550802.1"/>
    <property type="molecule type" value="Genomic_DNA"/>
</dbReference>
<proteinExistence type="predicted"/>